<proteinExistence type="predicted"/>
<evidence type="ECO:0000313" key="3">
    <source>
        <dbReference type="EMBL" id="ALE02642.1"/>
    </source>
</evidence>
<reference evidence="3 4" key="1">
    <citation type="journal article" date="2015" name="Genome Announc.">
        <title>Genome Sequence of 'Candidatus Thioglobus singularis' Strain PS1, a Mixotroph from the SUP05 Clade of Marine Gammaproteobacteria.</title>
        <authorList>
            <person name="Marshall K.T."/>
            <person name="Morris R.M."/>
        </authorList>
    </citation>
    <scope>NUCLEOTIDE SEQUENCE [LARGE SCALE GENOMIC DNA]</scope>
    <source>
        <strain evidence="3 4">PS1</strain>
    </source>
</reference>
<protein>
    <submittedName>
        <fullName evidence="3">Uncharacterized protein</fullName>
    </submittedName>
</protein>
<feature type="region of interest" description="Disordered" evidence="1">
    <location>
        <begin position="147"/>
        <end position="205"/>
    </location>
</feature>
<dbReference type="Proteomes" id="UP000068905">
    <property type="component" value="Chromosome"/>
</dbReference>
<organism evidence="3 4">
    <name type="scientific">Candidatus Pseudothioglobus singularis PS1</name>
    <dbReference type="NCBI Taxonomy" id="1125411"/>
    <lineage>
        <taxon>Bacteria</taxon>
        <taxon>Pseudomonadati</taxon>
        <taxon>Pseudomonadota</taxon>
        <taxon>Gammaproteobacteria</taxon>
        <taxon>Candidatus Pseudothioglobaceae</taxon>
        <taxon>Candidatus Pseudothioglobus</taxon>
    </lineage>
</organism>
<dbReference type="EMBL" id="CP006911">
    <property type="protein sequence ID" value="ALE02642.1"/>
    <property type="molecule type" value="Genomic_DNA"/>
</dbReference>
<feature type="compositionally biased region" description="Gly residues" evidence="1">
    <location>
        <begin position="166"/>
        <end position="180"/>
    </location>
</feature>
<dbReference type="KEGG" id="tsn:W908_02970"/>
<feature type="signal peptide" evidence="2">
    <location>
        <begin position="1"/>
        <end position="19"/>
    </location>
</feature>
<sequence length="205" mass="21420">MKKLILIVILSLLSAQSLAGSCPQGSEVIRTVSPDGSYFLSSCATMEEIRIQKEDAFLKKQDLTTDSLEQLIMASVKLGISSLEAIYDVDGNLLNRTELIDELLSISTIISSEEKVEMNLALETLPNQEAFSFDNIVVIEDSNGNPIMPDSDLSSSFNTLFPDGSSGSGSGSGAGSGSSAGSGSVPTAGTPSASPPTDTYKAPDT</sequence>
<evidence type="ECO:0000313" key="4">
    <source>
        <dbReference type="Proteomes" id="UP000068905"/>
    </source>
</evidence>
<accession>A0A0M4M491</accession>
<dbReference type="PROSITE" id="PS51257">
    <property type="entry name" value="PROKAR_LIPOPROTEIN"/>
    <property type="match status" value="1"/>
</dbReference>
<evidence type="ECO:0000256" key="2">
    <source>
        <dbReference type="SAM" id="SignalP"/>
    </source>
</evidence>
<dbReference type="AlphaFoldDB" id="A0A0M4M491"/>
<evidence type="ECO:0000256" key="1">
    <source>
        <dbReference type="SAM" id="MobiDB-lite"/>
    </source>
</evidence>
<keyword evidence="4" id="KW-1185">Reference proteome</keyword>
<feature type="compositionally biased region" description="Low complexity" evidence="1">
    <location>
        <begin position="181"/>
        <end position="199"/>
    </location>
</feature>
<dbReference type="RefSeq" id="WP_053819862.1">
    <property type="nucleotide sequence ID" value="NZ_CP006911.1"/>
</dbReference>
<feature type="chain" id="PRO_5005798123" evidence="2">
    <location>
        <begin position="20"/>
        <end position="205"/>
    </location>
</feature>
<name>A0A0M4M491_9GAMM</name>
<keyword evidence="2" id="KW-0732">Signal</keyword>
<gene>
    <name evidence="3" type="ORF">W908_02970</name>
</gene>